<dbReference type="InterPro" id="IPR011990">
    <property type="entry name" value="TPR-like_helical_dom_sf"/>
</dbReference>
<dbReference type="AlphaFoldDB" id="A0A6F9DFT3"/>
<sequence length="382" mass="43184">MLPMLTGLQANTGKLTEESQQMDLLKLIGIDADTLAQPENGALQVGNPLLPMLTGVQANIKKLTEDAGKKKVLKAMQKLEQTAPNSGFYWKTNLEWMISHEERTDAIHSDGDLYQAYGVHEKIHQFDPTVRDIRFQIYYCLTLMLTNRKERANEVFDKIVSLVQNMGETFQTVLCLAEKTVKIEGKTFEAILLCLIAAKIADMSIFTVLDTAEKLKCMTVLREAAGKITDSMKKVKPFLSRYCVTAIRPLFEHIQQKPSSSVINKNLVQIRIATFHCMEILLLYADDDEGRAQLLEHALEFLRETYGDKVAQKRWYGIFNNNLGATYLTLSRPDKAAEALSRTIEVFQQATDFDNEIEREDSVFKAKQMLKQPSLGGLGVHD</sequence>
<organism evidence="1">
    <name type="scientific">Phallusia mammillata</name>
    <dbReference type="NCBI Taxonomy" id="59560"/>
    <lineage>
        <taxon>Eukaryota</taxon>
        <taxon>Metazoa</taxon>
        <taxon>Chordata</taxon>
        <taxon>Tunicata</taxon>
        <taxon>Ascidiacea</taxon>
        <taxon>Phlebobranchia</taxon>
        <taxon>Ascidiidae</taxon>
        <taxon>Phallusia</taxon>
    </lineage>
</organism>
<proteinExistence type="evidence at transcript level"/>
<name>A0A6F9DFT3_9ASCI</name>
<dbReference type="EMBL" id="LR786462">
    <property type="protein sequence ID" value="CAB3261007.1"/>
    <property type="molecule type" value="mRNA"/>
</dbReference>
<dbReference type="SUPFAM" id="SSF48452">
    <property type="entry name" value="TPR-like"/>
    <property type="match status" value="1"/>
</dbReference>
<protein>
    <submittedName>
        <fullName evidence="1">Uncharacterized protein LOC100176565</fullName>
    </submittedName>
</protein>
<accession>A0A6F9DFT3</accession>
<gene>
    <name evidence="1" type="primary">LOC100176565</name>
</gene>
<reference evidence="1" key="1">
    <citation type="submission" date="2020-04" db="EMBL/GenBank/DDBJ databases">
        <authorList>
            <person name="Neveu A P."/>
        </authorList>
    </citation>
    <scope>NUCLEOTIDE SEQUENCE</scope>
    <source>
        <tissue evidence="1">Whole embryo</tissue>
    </source>
</reference>
<dbReference type="Gene3D" id="1.25.40.10">
    <property type="entry name" value="Tetratricopeptide repeat domain"/>
    <property type="match status" value="1"/>
</dbReference>
<evidence type="ECO:0000313" key="1">
    <source>
        <dbReference type="EMBL" id="CAB3261007.1"/>
    </source>
</evidence>